<protein>
    <recommendedName>
        <fullName evidence="3">Cullin N-terminal domain-containing protein</fullName>
    </recommendedName>
</protein>
<dbReference type="AlphaFoldDB" id="A0AAN4ZQR4"/>
<evidence type="ECO:0000313" key="5">
    <source>
        <dbReference type="Proteomes" id="UP001328107"/>
    </source>
</evidence>
<dbReference type="GO" id="GO:0006511">
    <property type="term" value="P:ubiquitin-dependent protein catabolic process"/>
    <property type="evidence" value="ECO:0007669"/>
    <property type="project" value="InterPro"/>
</dbReference>
<keyword evidence="2" id="KW-0833">Ubl conjugation pathway</keyword>
<accession>A0AAN4ZQR4</accession>
<comment type="caution">
    <text evidence="4">The sequence shown here is derived from an EMBL/GenBank/DDBJ whole genome shotgun (WGS) entry which is preliminary data.</text>
</comment>
<organism evidence="4 5">
    <name type="scientific">Pristionchus mayeri</name>
    <dbReference type="NCBI Taxonomy" id="1317129"/>
    <lineage>
        <taxon>Eukaryota</taxon>
        <taxon>Metazoa</taxon>
        <taxon>Ecdysozoa</taxon>
        <taxon>Nematoda</taxon>
        <taxon>Chromadorea</taxon>
        <taxon>Rhabditida</taxon>
        <taxon>Rhabditina</taxon>
        <taxon>Diplogasteromorpha</taxon>
        <taxon>Diplogasteroidea</taxon>
        <taxon>Neodiplogasteridae</taxon>
        <taxon>Pristionchus</taxon>
    </lineage>
</organism>
<gene>
    <name evidence="4" type="ORF">PMAYCL1PPCAC_13859</name>
</gene>
<dbReference type="GO" id="GO:0031625">
    <property type="term" value="F:ubiquitin protein ligase binding"/>
    <property type="evidence" value="ECO:0007669"/>
    <property type="project" value="InterPro"/>
</dbReference>
<dbReference type="EMBL" id="BTRK01000003">
    <property type="protein sequence ID" value="GMR43664.1"/>
    <property type="molecule type" value="Genomic_DNA"/>
</dbReference>
<evidence type="ECO:0000256" key="1">
    <source>
        <dbReference type="ARBA" id="ARBA00006019"/>
    </source>
</evidence>
<sequence length="136" mass="16092">MNEAKTFLQANSIQEYLDRVERRLSEEKERCETYLHPSSLQPLKRKCEEILIAKRIDLFEGGQRFLLDEYKYEDLDRMYKLCERVEGGLEPLRNSLEADILKQNPNALEKAKEQADSDPKTYLLTLLEMHKSVFNH</sequence>
<dbReference type="InterPro" id="IPR016159">
    <property type="entry name" value="Cullin_repeat-like_dom_sf"/>
</dbReference>
<keyword evidence="5" id="KW-1185">Reference proteome</keyword>
<evidence type="ECO:0000313" key="4">
    <source>
        <dbReference type="EMBL" id="GMR43664.1"/>
    </source>
</evidence>
<dbReference type="InterPro" id="IPR045093">
    <property type="entry name" value="Cullin"/>
</dbReference>
<dbReference type="InterPro" id="IPR001373">
    <property type="entry name" value="Cullin_N"/>
</dbReference>
<dbReference type="SUPFAM" id="SSF74788">
    <property type="entry name" value="Cullin repeat-like"/>
    <property type="match status" value="1"/>
</dbReference>
<dbReference type="Proteomes" id="UP001328107">
    <property type="component" value="Unassembled WGS sequence"/>
</dbReference>
<comment type="similarity">
    <text evidence="1">Belongs to the cullin family.</text>
</comment>
<dbReference type="Gene3D" id="1.20.1310.10">
    <property type="entry name" value="Cullin Repeats"/>
    <property type="match status" value="2"/>
</dbReference>
<evidence type="ECO:0000256" key="2">
    <source>
        <dbReference type="ARBA" id="ARBA00022786"/>
    </source>
</evidence>
<evidence type="ECO:0000259" key="3">
    <source>
        <dbReference type="Pfam" id="PF00888"/>
    </source>
</evidence>
<feature type="domain" description="Cullin N-terminal" evidence="3">
    <location>
        <begin position="2"/>
        <end position="132"/>
    </location>
</feature>
<reference evidence="5" key="1">
    <citation type="submission" date="2022-10" db="EMBL/GenBank/DDBJ databases">
        <title>Genome assembly of Pristionchus species.</title>
        <authorList>
            <person name="Yoshida K."/>
            <person name="Sommer R.J."/>
        </authorList>
    </citation>
    <scope>NUCLEOTIDE SEQUENCE [LARGE SCALE GENOMIC DNA]</scope>
    <source>
        <strain evidence="5">RS5460</strain>
    </source>
</reference>
<dbReference type="Pfam" id="PF00888">
    <property type="entry name" value="Cullin"/>
    <property type="match status" value="1"/>
</dbReference>
<proteinExistence type="inferred from homology"/>
<dbReference type="PANTHER" id="PTHR11932">
    <property type="entry name" value="CULLIN"/>
    <property type="match status" value="1"/>
</dbReference>
<name>A0AAN4ZQR4_9BILA</name>